<evidence type="ECO:0000313" key="2">
    <source>
        <dbReference type="EMBL" id="MTF37569.1"/>
    </source>
</evidence>
<dbReference type="InterPro" id="IPR016477">
    <property type="entry name" value="Fructo-/Ketosamine-3-kinase"/>
</dbReference>
<gene>
    <name evidence="2" type="ORF">GGC33_01285</name>
</gene>
<dbReference type="EMBL" id="WMIA01000001">
    <property type="protein sequence ID" value="MTF37569.1"/>
    <property type="molecule type" value="Genomic_DNA"/>
</dbReference>
<evidence type="ECO:0000313" key="3">
    <source>
        <dbReference type="Proteomes" id="UP000437131"/>
    </source>
</evidence>
<dbReference type="SUPFAM" id="SSF56112">
    <property type="entry name" value="Protein kinase-like (PK-like)"/>
    <property type="match status" value="1"/>
</dbReference>
<sequence>MWSEIISKINQNIEQKFEMCDRRSIGGGCINQAYQLIGTQESYFIKLNSASSLDMFMAEALGLEEMYSTHTILVPKPICYGIAGNNSYIVLEYFELGRGSSQSWQLMGKKLAQLHRYQKETRFGWKINNTIGSTPQINDWGDNWSEFFAETRIGYQLKLANRKGANFSNIGEIVTQIKDILSHRNPNPSLLHGDLWSGNAAFTADGTPTIFDPAFYYGDREADIAMTELFGGFPSDFYQGYNQEYPLDSGYQQRKTIYNLYHILNHFNLFGGGYLSQAKSMINRIMK</sequence>
<dbReference type="InterPro" id="IPR011009">
    <property type="entry name" value="Kinase-like_dom_sf"/>
</dbReference>
<comment type="similarity">
    <text evidence="1">Belongs to the fructosamine kinase family.</text>
</comment>
<name>A0A844GRL5_9CHRO</name>
<dbReference type="Proteomes" id="UP000437131">
    <property type="component" value="Unassembled WGS sequence"/>
</dbReference>
<comment type="caution">
    <text evidence="2">The sequence shown here is derived from an EMBL/GenBank/DDBJ whole genome shotgun (WGS) entry which is preliminary data.</text>
</comment>
<dbReference type="GO" id="GO:0016301">
    <property type="term" value="F:kinase activity"/>
    <property type="evidence" value="ECO:0007669"/>
    <property type="project" value="UniProtKB-UniRule"/>
</dbReference>
<dbReference type="PANTHER" id="PTHR12149">
    <property type="entry name" value="FRUCTOSAMINE 3 KINASE-RELATED PROTEIN"/>
    <property type="match status" value="1"/>
</dbReference>
<dbReference type="AlphaFoldDB" id="A0A844GRL5"/>
<accession>A0A844GRL5</accession>
<dbReference type="PIRSF" id="PIRSF006221">
    <property type="entry name" value="Ketosamine-3-kinase"/>
    <property type="match status" value="1"/>
</dbReference>
<reference evidence="2 3" key="1">
    <citation type="submission" date="2019-11" db="EMBL/GenBank/DDBJ databases">
        <title>Isolation of a new High Light Tolerant Cyanobacteria.</title>
        <authorList>
            <person name="Dobson Z."/>
            <person name="Vaughn N."/>
            <person name="Vaughn M."/>
            <person name="Fromme P."/>
            <person name="Mazor Y."/>
        </authorList>
    </citation>
    <scope>NUCLEOTIDE SEQUENCE [LARGE SCALE GENOMIC DNA]</scope>
    <source>
        <strain evidence="2 3">0216</strain>
    </source>
</reference>
<dbReference type="Gene3D" id="3.90.1200.10">
    <property type="match status" value="1"/>
</dbReference>
<dbReference type="RefSeq" id="WP_155082555.1">
    <property type="nucleotide sequence ID" value="NZ_WMIA01000001.1"/>
</dbReference>
<proteinExistence type="inferred from homology"/>
<protein>
    <submittedName>
        <fullName evidence="2">Phosphotransferase</fullName>
    </submittedName>
</protein>
<organism evidence="2 3">
    <name type="scientific">Cyanobacterium aponinum 0216</name>
    <dbReference type="NCBI Taxonomy" id="2676140"/>
    <lineage>
        <taxon>Bacteria</taxon>
        <taxon>Bacillati</taxon>
        <taxon>Cyanobacteriota</taxon>
        <taxon>Cyanophyceae</taxon>
        <taxon>Oscillatoriophycideae</taxon>
        <taxon>Chroococcales</taxon>
        <taxon>Geminocystaceae</taxon>
        <taxon>Cyanobacterium</taxon>
    </lineage>
</organism>
<dbReference type="PANTHER" id="PTHR12149:SF8">
    <property type="entry name" value="PROTEIN-RIBULOSAMINE 3-KINASE"/>
    <property type="match status" value="1"/>
</dbReference>
<keyword evidence="1 2" id="KW-0808">Transferase</keyword>
<dbReference type="Pfam" id="PF03881">
    <property type="entry name" value="Fructosamin_kin"/>
    <property type="match status" value="1"/>
</dbReference>
<dbReference type="Gene3D" id="3.30.200.20">
    <property type="entry name" value="Phosphorylase Kinase, domain 1"/>
    <property type="match status" value="1"/>
</dbReference>
<keyword evidence="1" id="KW-0418">Kinase</keyword>
<evidence type="ECO:0000256" key="1">
    <source>
        <dbReference type="PIRNR" id="PIRNR006221"/>
    </source>
</evidence>